<evidence type="ECO:0000256" key="6">
    <source>
        <dbReference type="SAM" id="MobiDB-lite"/>
    </source>
</evidence>
<evidence type="ECO:0000256" key="4">
    <source>
        <dbReference type="ARBA" id="ARBA00023136"/>
    </source>
</evidence>
<dbReference type="InterPro" id="IPR049326">
    <property type="entry name" value="Rhodopsin_dom_fungi"/>
</dbReference>
<feature type="transmembrane region" description="Helical" evidence="7">
    <location>
        <begin position="38"/>
        <end position="58"/>
    </location>
</feature>
<proteinExistence type="inferred from homology"/>
<keyword evidence="10" id="KW-1185">Reference proteome</keyword>
<dbReference type="PANTHER" id="PTHR33048:SF47">
    <property type="entry name" value="INTEGRAL MEMBRANE PROTEIN-RELATED"/>
    <property type="match status" value="1"/>
</dbReference>
<evidence type="ECO:0000256" key="7">
    <source>
        <dbReference type="SAM" id="Phobius"/>
    </source>
</evidence>
<feature type="transmembrane region" description="Helical" evidence="7">
    <location>
        <begin position="219"/>
        <end position="241"/>
    </location>
</feature>
<comment type="similarity">
    <text evidence="5">Belongs to the SAT4 family.</text>
</comment>
<evidence type="ECO:0000313" key="9">
    <source>
        <dbReference type="EMBL" id="KEQ77415.1"/>
    </source>
</evidence>
<evidence type="ECO:0000256" key="2">
    <source>
        <dbReference type="ARBA" id="ARBA00022692"/>
    </source>
</evidence>
<dbReference type="RefSeq" id="XP_013432034.1">
    <property type="nucleotide sequence ID" value="XM_013576580.1"/>
</dbReference>
<dbReference type="GeneID" id="25412811"/>
<keyword evidence="4 7" id="KW-0472">Membrane</keyword>
<reference evidence="9 10" key="1">
    <citation type="journal article" date="2014" name="BMC Genomics">
        <title>Genome sequencing of four Aureobasidium pullulans varieties: biotechnological potential, stress tolerance, and description of new species.</title>
        <authorList>
            <person name="Gostin Ar C."/>
            <person name="Ohm R.A."/>
            <person name="Kogej T."/>
            <person name="Sonjak S."/>
            <person name="Turk M."/>
            <person name="Zajc J."/>
            <person name="Zalar P."/>
            <person name="Grube M."/>
            <person name="Sun H."/>
            <person name="Han J."/>
            <person name="Sharma A."/>
            <person name="Chiniquy J."/>
            <person name="Ngan C.Y."/>
            <person name="Lipzen A."/>
            <person name="Barry K."/>
            <person name="Grigoriev I.V."/>
            <person name="Gunde-Cimerman N."/>
        </authorList>
    </citation>
    <scope>NUCLEOTIDE SEQUENCE [LARGE SCALE GENOMIC DNA]</scope>
    <source>
        <strain evidence="9 10">CBS 147.97</strain>
    </source>
</reference>
<feature type="region of interest" description="Disordered" evidence="6">
    <location>
        <begin position="314"/>
        <end position="372"/>
    </location>
</feature>
<dbReference type="Pfam" id="PF20684">
    <property type="entry name" value="Fung_rhodopsin"/>
    <property type="match status" value="1"/>
</dbReference>
<keyword evidence="3 7" id="KW-1133">Transmembrane helix</keyword>
<dbReference type="Proteomes" id="UP000027730">
    <property type="component" value="Unassembled WGS sequence"/>
</dbReference>
<evidence type="ECO:0000313" key="10">
    <source>
        <dbReference type="Proteomes" id="UP000027730"/>
    </source>
</evidence>
<keyword evidence="2 7" id="KW-0812">Transmembrane</keyword>
<dbReference type="InterPro" id="IPR052337">
    <property type="entry name" value="SAT4-like"/>
</dbReference>
<dbReference type="EMBL" id="KL584702">
    <property type="protein sequence ID" value="KEQ77415.1"/>
    <property type="molecule type" value="Genomic_DNA"/>
</dbReference>
<feature type="transmembrane region" description="Helical" evidence="7">
    <location>
        <begin position="149"/>
        <end position="175"/>
    </location>
</feature>
<protein>
    <recommendedName>
        <fullName evidence="8">Rhodopsin domain-containing protein</fullName>
    </recommendedName>
</protein>
<feature type="transmembrane region" description="Helical" evidence="7">
    <location>
        <begin position="110"/>
        <end position="129"/>
    </location>
</feature>
<dbReference type="OrthoDB" id="3903101at2759"/>
<evidence type="ECO:0000256" key="3">
    <source>
        <dbReference type="ARBA" id="ARBA00022989"/>
    </source>
</evidence>
<sequence length="372" mass="41148">MVHVLALVVSCLSLSWVSVCVRFWLKLFMIGRTRWDDWILLVAVILFSGQCSCVLAMITSSSPEMATYMFMAAYNLSFMTSICVKTSFALSLNRCFAERWQRLIVTNITLAFYIYAITRIFVDLFFCGLPSNTARKESLLQCKYWPNMLIWWLAASIFNAVVTWIYILLPAVVIWTSKLSLKVKVSVSSITVVGMLSGVAAIFRVLGSGAFTTLKRFDTTNLSIISCVVLEMAFAIIATSMTNATRLPTILAQSKKHDSAPTPTAGIFLEEGNSEFIKLSPIICPQKDIASNSWNSTKALKDIPALEQETLAVPSPAPQPRRCSWSRPFGESDAPASKPARLTLVIEDISDDEDDSNGVRGSQGVKKAFTNV</sequence>
<accession>A0A074WW27</accession>
<dbReference type="HOGENOM" id="CLU_762859_0_0_1"/>
<feature type="transmembrane region" description="Helical" evidence="7">
    <location>
        <begin position="70"/>
        <end position="90"/>
    </location>
</feature>
<dbReference type="GO" id="GO:0016020">
    <property type="term" value="C:membrane"/>
    <property type="evidence" value="ECO:0007669"/>
    <property type="project" value="UniProtKB-SubCell"/>
</dbReference>
<comment type="subcellular location">
    <subcellularLocation>
        <location evidence="1">Membrane</location>
        <topology evidence="1">Multi-pass membrane protein</topology>
    </subcellularLocation>
</comment>
<evidence type="ECO:0000256" key="1">
    <source>
        <dbReference type="ARBA" id="ARBA00004141"/>
    </source>
</evidence>
<name>A0A074WW27_9PEZI</name>
<gene>
    <name evidence="9" type="ORF">M436DRAFT_59415</name>
</gene>
<feature type="transmembrane region" description="Helical" evidence="7">
    <location>
        <begin position="187"/>
        <end position="207"/>
    </location>
</feature>
<evidence type="ECO:0000256" key="5">
    <source>
        <dbReference type="ARBA" id="ARBA00038359"/>
    </source>
</evidence>
<feature type="domain" description="Rhodopsin" evidence="8">
    <location>
        <begin position="21"/>
        <end position="243"/>
    </location>
</feature>
<dbReference type="AlphaFoldDB" id="A0A074WW27"/>
<evidence type="ECO:0000259" key="8">
    <source>
        <dbReference type="Pfam" id="PF20684"/>
    </source>
</evidence>
<organism evidence="9 10">
    <name type="scientific">Aureobasidium namibiae CBS 147.97</name>
    <dbReference type="NCBI Taxonomy" id="1043004"/>
    <lineage>
        <taxon>Eukaryota</taxon>
        <taxon>Fungi</taxon>
        <taxon>Dikarya</taxon>
        <taxon>Ascomycota</taxon>
        <taxon>Pezizomycotina</taxon>
        <taxon>Dothideomycetes</taxon>
        <taxon>Dothideomycetidae</taxon>
        <taxon>Dothideales</taxon>
        <taxon>Saccotheciaceae</taxon>
        <taxon>Aureobasidium</taxon>
    </lineage>
</organism>
<dbReference type="PANTHER" id="PTHR33048">
    <property type="entry name" value="PTH11-LIKE INTEGRAL MEMBRANE PROTEIN (AFU_ORTHOLOGUE AFUA_5G11245)"/>
    <property type="match status" value="1"/>
</dbReference>